<dbReference type="Proteomes" id="UP000038040">
    <property type="component" value="Unplaced"/>
</dbReference>
<evidence type="ECO:0000256" key="6">
    <source>
        <dbReference type="ARBA" id="ARBA00022723"/>
    </source>
</evidence>
<dbReference type="AlphaFoldDB" id="A0A158Q5K4"/>
<keyword evidence="7" id="KW-0547">Nucleotide-binding</keyword>
<dbReference type="UniPathway" id="UPA00109">
    <property type="reaction ID" value="UER00188"/>
</dbReference>
<sequence>MFNYKIYSKAKPPDIQIARMPTKIISIKPVTRKNQTGDNDVSNNQKIKRIHWKTQIEHLCNLNISHPYRRGRKTSIICTIDYHKFLGPACRSVVNLLQLIENGMNIARLNFSHGSHEYHAETINNISEAISKSHIPRSIAVALDTKGPEIRTGNIVTIHYFGLLGSRKGVNLPGAILDIPELTQKDKEDLKFGVEKGIDIIFASFCRNAQVIRSIREALGEKGKHIKVIAKIENQEGVDKIDEIIQEADGVMVARGDLGIEIPAEKVFLAQKMIIAKCNRLNKSAICATQMLDSMIHKPRPTRAEASDVANAVLDGADCVMLSGETAKGAYPLQALQTMHKICKEAESAIFHSKHFEELLSQINIRTDPAQSVAIAVSSAIESCQAAAIICVTNTGRLN</sequence>
<evidence type="ECO:0000256" key="4">
    <source>
        <dbReference type="ARBA" id="ARBA00012142"/>
    </source>
</evidence>
<dbReference type="WBParaSite" id="DME_0000762001-mRNA-1">
    <property type="protein sequence ID" value="DME_0000762001-mRNA-1"/>
    <property type="gene ID" value="DME_0000762001"/>
</dbReference>
<dbReference type="EC" id="2.7.1.40" evidence="4"/>
<evidence type="ECO:0000313" key="14">
    <source>
        <dbReference type="EMBL" id="VDN51914.1"/>
    </source>
</evidence>
<name>A0A158Q5K4_DRAME</name>
<evidence type="ECO:0000313" key="15">
    <source>
        <dbReference type="Proteomes" id="UP000038040"/>
    </source>
</evidence>
<evidence type="ECO:0000256" key="2">
    <source>
        <dbReference type="ARBA" id="ARBA00004997"/>
    </source>
</evidence>
<evidence type="ECO:0000256" key="8">
    <source>
        <dbReference type="ARBA" id="ARBA00022777"/>
    </source>
</evidence>
<keyword evidence="5" id="KW-0808">Transferase</keyword>
<keyword evidence="8" id="KW-0418">Kinase</keyword>
<dbReference type="InterPro" id="IPR040442">
    <property type="entry name" value="Pyrv_kinase-like_dom_sf"/>
</dbReference>
<dbReference type="InterPro" id="IPR001697">
    <property type="entry name" value="Pyr_Knase"/>
</dbReference>
<dbReference type="OrthoDB" id="108365at2759"/>
<evidence type="ECO:0000256" key="12">
    <source>
        <dbReference type="ARBA" id="ARBA00023317"/>
    </source>
</evidence>
<evidence type="ECO:0000256" key="10">
    <source>
        <dbReference type="ARBA" id="ARBA00022842"/>
    </source>
</evidence>
<dbReference type="FunFam" id="3.20.20.60:FF:000001">
    <property type="entry name" value="Pyruvate kinase"/>
    <property type="match status" value="1"/>
</dbReference>
<accession>A0A158Q5K4</accession>
<reference evidence="14 16" key="2">
    <citation type="submission" date="2018-11" db="EMBL/GenBank/DDBJ databases">
        <authorList>
            <consortium name="Pathogen Informatics"/>
        </authorList>
    </citation>
    <scope>NUCLEOTIDE SEQUENCE [LARGE SCALE GENOMIC DNA]</scope>
</reference>
<evidence type="ECO:0000313" key="16">
    <source>
        <dbReference type="Proteomes" id="UP000274756"/>
    </source>
</evidence>
<evidence type="ECO:0000256" key="1">
    <source>
        <dbReference type="ARBA" id="ARBA00001958"/>
    </source>
</evidence>
<dbReference type="GO" id="GO:0030955">
    <property type="term" value="F:potassium ion binding"/>
    <property type="evidence" value="ECO:0007669"/>
    <property type="project" value="InterPro"/>
</dbReference>
<organism evidence="15 17">
    <name type="scientific">Dracunculus medinensis</name>
    <name type="common">Guinea worm</name>
    <dbReference type="NCBI Taxonomy" id="318479"/>
    <lineage>
        <taxon>Eukaryota</taxon>
        <taxon>Metazoa</taxon>
        <taxon>Ecdysozoa</taxon>
        <taxon>Nematoda</taxon>
        <taxon>Chromadorea</taxon>
        <taxon>Rhabditida</taxon>
        <taxon>Spirurina</taxon>
        <taxon>Dracunculoidea</taxon>
        <taxon>Dracunculidae</taxon>
        <taxon>Dracunculus</taxon>
    </lineage>
</organism>
<dbReference type="NCBIfam" id="TIGR01064">
    <property type="entry name" value="pyruv_kin"/>
    <property type="match status" value="1"/>
</dbReference>
<evidence type="ECO:0000256" key="9">
    <source>
        <dbReference type="ARBA" id="ARBA00022840"/>
    </source>
</evidence>
<keyword evidence="16" id="KW-1185">Reference proteome</keyword>
<dbReference type="Gene3D" id="3.40.1380.20">
    <property type="entry name" value="Pyruvate kinase, C-terminal domain"/>
    <property type="match status" value="1"/>
</dbReference>
<protein>
    <recommendedName>
        <fullName evidence="4">pyruvate kinase</fullName>
        <ecNumber evidence="4">2.7.1.40</ecNumber>
    </recommendedName>
</protein>
<dbReference type="InterPro" id="IPR018209">
    <property type="entry name" value="Pyrv_Knase_AS"/>
</dbReference>
<evidence type="ECO:0000256" key="11">
    <source>
        <dbReference type="ARBA" id="ARBA00023152"/>
    </source>
</evidence>
<dbReference type="InterPro" id="IPR015806">
    <property type="entry name" value="Pyrv_Knase_insert_dom_sf"/>
</dbReference>
<keyword evidence="9" id="KW-0067">ATP-binding</keyword>
<comment type="pathway">
    <text evidence="2">Carbohydrate degradation; glycolysis; pyruvate from D-glyceraldehyde 3-phosphate: step 5/5.</text>
</comment>
<dbReference type="EMBL" id="UYYG01000036">
    <property type="protein sequence ID" value="VDN51914.1"/>
    <property type="molecule type" value="Genomic_DNA"/>
</dbReference>
<dbReference type="PROSITE" id="PS00110">
    <property type="entry name" value="PYRUVATE_KINASE"/>
    <property type="match status" value="1"/>
</dbReference>
<gene>
    <name evidence="14" type="ORF">DME_LOCUS1887</name>
</gene>
<feature type="domain" description="Pyruvate kinase barrel" evidence="13">
    <location>
        <begin position="72"/>
        <end position="155"/>
    </location>
</feature>
<evidence type="ECO:0000313" key="17">
    <source>
        <dbReference type="WBParaSite" id="DME_0000762001-mRNA-1"/>
    </source>
</evidence>
<keyword evidence="6" id="KW-0479">Metal-binding</keyword>
<comment type="similarity">
    <text evidence="3">Belongs to the pyruvate kinase family.</text>
</comment>
<dbReference type="PANTHER" id="PTHR11817">
    <property type="entry name" value="PYRUVATE KINASE"/>
    <property type="match status" value="1"/>
</dbReference>
<evidence type="ECO:0000259" key="13">
    <source>
        <dbReference type="Pfam" id="PF00224"/>
    </source>
</evidence>
<dbReference type="STRING" id="318479.A0A158Q5K4"/>
<dbReference type="Gene3D" id="2.40.33.10">
    <property type="entry name" value="PK beta-barrel domain-like"/>
    <property type="match status" value="1"/>
</dbReference>
<dbReference type="GO" id="GO:0005524">
    <property type="term" value="F:ATP binding"/>
    <property type="evidence" value="ECO:0007669"/>
    <property type="project" value="UniProtKB-KW"/>
</dbReference>
<evidence type="ECO:0000256" key="3">
    <source>
        <dbReference type="ARBA" id="ARBA00008663"/>
    </source>
</evidence>
<keyword evidence="12" id="KW-0670">Pyruvate</keyword>
<dbReference type="GO" id="GO:0016301">
    <property type="term" value="F:kinase activity"/>
    <property type="evidence" value="ECO:0007669"/>
    <property type="project" value="UniProtKB-KW"/>
</dbReference>
<dbReference type="Gene3D" id="3.20.20.60">
    <property type="entry name" value="Phosphoenolpyruvate-binding domains"/>
    <property type="match status" value="2"/>
</dbReference>
<dbReference type="Proteomes" id="UP000274756">
    <property type="component" value="Unassembled WGS sequence"/>
</dbReference>
<dbReference type="GO" id="GO:0004743">
    <property type="term" value="F:pyruvate kinase activity"/>
    <property type="evidence" value="ECO:0007669"/>
    <property type="project" value="UniProtKB-EC"/>
</dbReference>
<comment type="cofactor">
    <cofactor evidence="1">
        <name>K(+)</name>
        <dbReference type="ChEBI" id="CHEBI:29103"/>
    </cofactor>
</comment>
<dbReference type="InterPro" id="IPR036918">
    <property type="entry name" value="Pyrv_Knase_C_sf"/>
</dbReference>
<dbReference type="GO" id="GO:0000287">
    <property type="term" value="F:magnesium ion binding"/>
    <property type="evidence" value="ECO:0007669"/>
    <property type="project" value="InterPro"/>
</dbReference>
<dbReference type="InterPro" id="IPR015793">
    <property type="entry name" value="Pyrv_Knase_brl"/>
</dbReference>
<keyword evidence="10" id="KW-0460">Magnesium</keyword>
<reference evidence="17" key="1">
    <citation type="submission" date="2016-04" db="UniProtKB">
        <authorList>
            <consortium name="WormBaseParasite"/>
        </authorList>
    </citation>
    <scope>IDENTIFICATION</scope>
</reference>
<evidence type="ECO:0000256" key="7">
    <source>
        <dbReference type="ARBA" id="ARBA00022741"/>
    </source>
</evidence>
<dbReference type="Pfam" id="PF00224">
    <property type="entry name" value="PK"/>
    <property type="match status" value="2"/>
</dbReference>
<dbReference type="SUPFAM" id="SSF51621">
    <property type="entry name" value="Phosphoenolpyruvate/pyruvate domain"/>
    <property type="match status" value="1"/>
</dbReference>
<proteinExistence type="inferred from homology"/>
<keyword evidence="11" id="KW-0324">Glycolysis</keyword>
<dbReference type="InterPro" id="IPR015813">
    <property type="entry name" value="Pyrv/PenolPyrv_kinase-like_dom"/>
</dbReference>
<feature type="domain" description="Pyruvate kinase barrel" evidence="13">
    <location>
        <begin position="159"/>
        <end position="335"/>
    </location>
</feature>
<evidence type="ECO:0000256" key="5">
    <source>
        <dbReference type="ARBA" id="ARBA00022679"/>
    </source>
</evidence>